<dbReference type="GO" id="GO:0016020">
    <property type="term" value="C:membrane"/>
    <property type="evidence" value="ECO:0007669"/>
    <property type="project" value="UniProtKB-SubCell"/>
</dbReference>
<comment type="subcellular location">
    <subcellularLocation>
        <location evidence="1">Membrane</location>
        <topology evidence="1">Multi-pass membrane protein</topology>
    </subcellularLocation>
</comment>
<sequence>MKESSSSSSARKQQLQRRRRCGNHCPPSTTRLFHYRSLFIVVAASLFLFSEKNKGADAFVSPTLFPTWKTSSITTAPLRNNKRQHNKNSSPTIINTIKQQPQATTTTTTTTSLRLVAGLLAETCEPLLSLSRTFTDSYGIALVQHPLSTKSLTAGMLCGISDVIAQKRAACPGDGTEYNFMRTVRFASKGCLGGIVWMYWYNGIDGFLTYTDDVIGTGSAAATSSSSSTNISFYALAAAILPPEAGTSFLAFAKDHLGSVTTGISIVLEQFVWCPLVYGTFEIPISTIMNGGRSVTVGSIQREVDAKLNGLLVSNAKVWTLANIVIYNVPLEWRLFVGNVIDIFWQSIVSDVSADCGGDDENCELPDDNDGEFVALPEFGMVSTMASTDSSRSNNTNSNKSLSVPEPSFSAEKNRI</sequence>
<accession>A0A1E7EPY4</accession>
<gene>
    <name evidence="7" type="ORF">FRACYDRAFT_250229</name>
</gene>
<evidence type="ECO:0000256" key="6">
    <source>
        <dbReference type="SAM" id="MobiDB-lite"/>
    </source>
</evidence>
<dbReference type="OrthoDB" id="45484at2759"/>
<dbReference type="PANTHER" id="PTHR11266:SF121">
    <property type="entry name" value="OS09G0315000 PROTEIN"/>
    <property type="match status" value="1"/>
</dbReference>
<feature type="region of interest" description="Disordered" evidence="6">
    <location>
        <begin position="386"/>
        <end position="416"/>
    </location>
</feature>
<keyword evidence="5" id="KW-0472">Membrane</keyword>
<keyword evidence="8" id="KW-1185">Reference proteome</keyword>
<keyword evidence="4" id="KW-1133">Transmembrane helix</keyword>
<proteinExistence type="inferred from homology"/>
<dbReference type="InParanoid" id="A0A1E7EPY4"/>
<dbReference type="Pfam" id="PF04117">
    <property type="entry name" value="Mpv17_PMP22"/>
    <property type="match status" value="1"/>
</dbReference>
<dbReference type="InterPro" id="IPR007248">
    <property type="entry name" value="Mpv17_PMP22"/>
</dbReference>
<feature type="region of interest" description="Disordered" evidence="6">
    <location>
        <begin position="1"/>
        <end position="23"/>
    </location>
</feature>
<dbReference type="KEGG" id="fcy:FRACYDRAFT_250229"/>
<reference evidence="7 8" key="1">
    <citation type="submission" date="2016-09" db="EMBL/GenBank/DDBJ databases">
        <title>Extensive genetic diversity and differential bi-allelic expression allows diatom success in the polar Southern Ocean.</title>
        <authorList>
            <consortium name="DOE Joint Genome Institute"/>
            <person name="Mock T."/>
            <person name="Otillar R.P."/>
            <person name="Strauss J."/>
            <person name="Dupont C."/>
            <person name="Frickenhaus S."/>
            <person name="Maumus F."/>
            <person name="Mcmullan M."/>
            <person name="Sanges R."/>
            <person name="Schmutz J."/>
            <person name="Toseland A."/>
            <person name="Valas R."/>
            <person name="Veluchamy A."/>
            <person name="Ward B.J."/>
            <person name="Allen A."/>
            <person name="Barry K."/>
            <person name="Falciatore A."/>
            <person name="Ferrante M."/>
            <person name="Fortunato A.E."/>
            <person name="Gloeckner G."/>
            <person name="Gruber A."/>
            <person name="Hipkin R."/>
            <person name="Janech M."/>
            <person name="Kroth P."/>
            <person name="Leese F."/>
            <person name="Lindquist E."/>
            <person name="Lyon B.R."/>
            <person name="Martin J."/>
            <person name="Mayer C."/>
            <person name="Parker M."/>
            <person name="Quesneville H."/>
            <person name="Raymond J."/>
            <person name="Uhlig C."/>
            <person name="Valentin K.U."/>
            <person name="Worden A.Z."/>
            <person name="Armbrust E.V."/>
            <person name="Bowler C."/>
            <person name="Green B."/>
            <person name="Moulton V."/>
            <person name="Van Oosterhout C."/>
            <person name="Grigoriev I."/>
        </authorList>
    </citation>
    <scope>NUCLEOTIDE SEQUENCE [LARGE SCALE GENOMIC DNA]</scope>
    <source>
        <strain evidence="7 8">CCMP1102</strain>
    </source>
</reference>
<evidence type="ECO:0000256" key="1">
    <source>
        <dbReference type="ARBA" id="ARBA00004141"/>
    </source>
</evidence>
<feature type="compositionally biased region" description="Low complexity" evidence="6">
    <location>
        <begin position="1"/>
        <end position="13"/>
    </location>
</feature>
<dbReference type="GO" id="GO:0005737">
    <property type="term" value="C:cytoplasm"/>
    <property type="evidence" value="ECO:0007669"/>
    <property type="project" value="TreeGrafter"/>
</dbReference>
<dbReference type="EMBL" id="KV784382">
    <property type="protein sequence ID" value="OEU08009.1"/>
    <property type="molecule type" value="Genomic_DNA"/>
</dbReference>
<keyword evidence="3" id="KW-0812">Transmembrane</keyword>
<evidence type="ECO:0000313" key="7">
    <source>
        <dbReference type="EMBL" id="OEU08009.1"/>
    </source>
</evidence>
<dbReference type="PANTHER" id="PTHR11266">
    <property type="entry name" value="PEROXISOMAL MEMBRANE PROTEIN 2, PXMP2 MPV17"/>
    <property type="match status" value="1"/>
</dbReference>
<dbReference type="AlphaFoldDB" id="A0A1E7EPY4"/>
<evidence type="ECO:0000256" key="3">
    <source>
        <dbReference type="ARBA" id="ARBA00022692"/>
    </source>
</evidence>
<evidence type="ECO:0000313" key="8">
    <source>
        <dbReference type="Proteomes" id="UP000095751"/>
    </source>
</evidence>
<evidence type="ECO:0000256" key="5">
    <source>
        <dbReference type="ARBA" id="ARBA00023136"/>
    </source>
</evidence>
<evidence type="ECO:0000256" key="4">
    <source>
        <dbReference type="ARBA" id="ARBA00022989"/>
    </source>
</evidence>
<feature type="compositionally biased region" description="Low complexity" evidence="6">
    <location>
        <begin position="387"/>
        <end position="403"/>
    </location>
</feature>
<evidence type="ECO:0000256" key="2">
    <source>
        <dbReference type="ARBA" id="ARBA00006824"/>
    </source>
</evidence>
<name>A0A1E7EPY4_9STRA</name>
<comment type="similarity">
    <text evidence="2">Belongs to the peroxisomal membrane protein PXMP2/4 family.</text>
</comment>
<protein>
    <submittedName>
        <fullName evidence="7">Uncharacterized protein</fullName>
    </submittedName>
</protein>
<dbReference type="Proteomes" id="UP000095751">
    <property type="component" value="Unassembled WGS sequence"/>
</dbReference>
<organism evidence="7 8">
    <name type="scientific">Fragilariopsis cylindrus CCMP1102</name>
    <dbReference type="NCBI Taxonomy" id="635003"/>
    <lineage>
        <taxon>Eukaryota</taxon>
        <taxon>Sar</taxon>
        <taxon>Stramenopiles</taxon>
        <taxon>Ochrophyta</taxon>
        <taxon>Bacillariophyta</taxon>
        <taxon>Bacillariophyceae</taxon>
        <taxon>Bacillariophycidae</taxon>
        <taxon>Bacillariales</taxon>
        <taxon>Bacillariaceae</taxon>
        <taxon>Fragilariopsis</taxon>
    </lineage>
</organism>